<accession>A0ACC3THQ9</accession>
<comment type="caution">
    <text evidence="1">The sequence shown here is derived from an EMBL/GenBank/DDBJ whole genome shotgun (WGS) entry which is preliminary data.</text>
</comment>
<dbReference type="Proteomes" id="UP001489719">
    <property type="component" value="Unassembled WGS sequence"/>
</dbReference>
<protein>
    <submittedName>
        <fullName evidence="1">Uncharacterized protein</fullName>
    </submittedName>
</protein>
<proteinExistence type="predicted"/>
<keyword evidence="2" id="KW-1185">Reference proteome</keyword>
<organism evidence="1 2">
    <name type="scientific">Lipomyces orientalis</name>
    <dbReference type="NCBI Taxonomy" id="1233043"/>
    <lineage>
        <taxon>Eukaryota</taxon>
        <taxon>Fungi</taxon>
        <taxon>Dikarya</taxon>
        <taxon>Ascomycota</taxon>
        <taxon>Saccharomycotina</taxon>
        <taxon>Lipomycetes</taxon>
        <taxon>Lipomycetales</taxon>
        <taxon>Lipomycetaceae</taxon>
        <taxon>Lipomyces</taxon>
    </lineage>
</organism>
<reference evidence="2" key="1">
    <citation type="journal article" date="2024" name="Front. Bioeng. Biotechnol.">
        <title>Genome-scale model development and genomic sequencing of the oleaginous clade Lipomyces.</title>
        <authorList>
            <person name="Czajka J.J."/>
            <person name="Han Y."/>
            <person name="Kim J."/>
            <person name="Mondo S.J."/>
            <person name="Hofstad B.A."/>
            <person name="Robles A."/>
            <person name="Haridas S."/>
            <person name="Riley R."/>
            <person name="LaButti K."/>
            <person name="Pangilinan J."/>
            <person name="Andreopoulos W."/>
            <person name="Lipzen A."/>
            <person name="Yan J."/>
            <person name="Wang M."/>
            <person name="Ng V."/>
            <person name="Grigoriev I.V."/>
            <person name="Spatafora J.W."/>
            <person name="Magnuson J.K."/>
            <person name="Baker S.E."/>
            <person name="Pomraning K.R."/>
        </authorList>
    </citation>
    <scope>NUCLEOTIDE SEQUENCE [LARGE SCALE GENOMIC DNA]</scope>
    <source>
        <strain evidence="2">CBS 10300</strain>
    </source>
</reference>
<evidence type="ECO:0000313" key="2">
    <source>
        <dbReference type="Proteomes" id="UP001489719"/>
    </source>
</evidence>
<sequence length="81" mass="9104">MGRFTRPMKTQWAITRQNARTGVVADNRTQPASGRMLRIGQRCSLSTINVKDKVCAVYAIRGSFANYGASYRRGTCFAKQR</sequence>
<dbReference type="EMBL" id="MU970130">
    <property type="protein sequence ID" value="KAK9320407.1"/>
    <property type="molecule type" value="Genomic_DNA"/>
</dbReference>
<gene>
    <name evidence="1" type="ORF">V1517DRAFT_209795</name>
</gene>
<evidence type="ECO:0000313" key="1">
    <source>
        <dbReference type="EMBL" id="KAK9320407.1"/>
    </source>
</evidence>
<name>A0ACC3THQ9_9ASCO</name>